<sequence>MKYEDNQYIVPESLYWKGVLHNFSKSRTALQPIFEAFTNALEAIKILQKTEPSYKGEISIRINSAETTVPDSYNFAGLSISDNGIGFDDDQFKRFNTFRDITKGFKNLGSGRIQYVHYFDNIIVKSVFCQEGKFYEREFSASKKKAFLDKNSIIYHKYCKETNETASKTTISFNGLLENSGIYNKLDQTELKEQLKKRYIHYFCHNRTSIPKIDIQFYIQGELKGETSIIESDFPGIDKTEPLELQYSKISSNGKSVEKLDKVKEFKIDSFRIPRNLIDNNDLKLVSKGEIVEESEIKLESIPKGEHVNGFRYIFLVSSEYIDDRDSDMRGVLNIPSIDNFTKNRNLFTEEEILLEEIQEGVNNKINTMYPEIEEVQQEHLEQLEQLKEMFLIDDETAGSINISINDSESKILEKFYEAEAKKTALLDASIKDSIDQLNKLDTTSPNYLQELKKEVDKLVKAIPLQNKKSLTHYVARRKLVLDLLAKVLDKKLEVQQSGREINEALIHDLLFQQGESNPENSDLWIINEDFIYFKGSSNIVLSQVEIEGDKLFKEDFTTEEEKYLRSLGENRKIKKPDVLLFPEEGKCIILEFKAPDVNVSDHLTQIDKYAGLIRNYTADNFQITTFFGYLLGESIEPRDVLGAVSSYEESYQFDYLFRPSTKVIGFDGRNNGAIYTEVIKYSTLLERAKQRNKIFIEKLQ</sequence>
<protein>
    <submittedName>
        <fullName evidence="1">ATP-binding protein</fullName>
    </submittedName>
</protein>
<organism evidence="1 2">
    <name type="scientific">Aquirufa beregesia</name>
    <dbReference type="NCBI Taxonomy" id="2516556"/>
    <lineage>
        <taxon>Bacteria</taxon>
        <taxon>Pseudomonadati</taxon>
        <taxon>Bacteroidota</taxon>
        <taxon>Cytophagia</taxon>
        <taxon>Cytophagales</taxon>
        <taxon>Flectobacillaceae</taxon>
        <taxon>Aquirufa</taxon>
    </lineage>
</organism>
<evidence type="ECO:0000313" key="1">
    <source>
        <dbReference type="EMBL" id="NGZ43377.1"/>
    </source>
</evidence>
<dbReference type="GO" id="GO:0005524">
    <property type="term" value="F:ATP binding"/>
    <property type="evidence" value="ECO:0007669"/>
    <property type="project" value="UniProtKB-KW"/>
</dbReference>
<accession>A0ABX0EUX8</accession>
<dbReference type="EMBL" id="SEWW01000001">
    <property type="protein sequence ID" value="NGZ43377.1"/>
    <property type="molecule type" value="Genomic_DNA"/>
</dbReference>
<keyword evidence="1" id="KW-0547">Nucleotide-binding</keyword>
<proteinExistence type="predicted"/>
<dbReference type="InterPro" id="IPR036890">
    <property type="entry name" value="HATPase_C_sf"/>
</dbReference>
<gene>
    <name evidence="1" type="ORF">EWU23_02705</name>
</gene>
<dbReference type="RefSeq" id="WP_166228548.1">
    <property type="nucleotide sequence ID" value="NZ_CBCSIJ010000001.1"/>
</dbReference>
<comment type="caution">
    <text evidence="1">The sequence shown here is derived from an EMBL/GenBank/DDBJ whole genome shotgun (WGS) entry which is preliminary data.</text>
</comment>
<keyword evidence="2" id="KW-1185">Reference proteome</keyword>
<keyword evidence="1" id="KW-0067">ATP-binding</keyword>
<dbReference type="Proteomes" id="UP001318301">
    <property type="component" value="Unassembled WGS sequence"/>
</dbReference>
<evidence type="ECO:0000313" key="2">
    <source>
        <dbReference type="Proteomes" id="UP001318301"/>
    </source>
</evidence>
<reference evidence="1 2" key="1">
    <citation type="submission" date="2019-02" db="EMBL/GenBank/DDBJ databases">
        <title>Genome of a new Bacteroidetes strain.</title>
        <authorList>
            <person name="Pitt A."/>
        </authorList>
    </citation>
    <scope>NUCLEOTIDE SEQUENCE [LARGE SCALE GENOMIC DNA]</scope>
    <source>
        <strain evidence="1 2">50C-KIRBA</strain>
    </source>
</reference>
<name>A0ABX0EUX8_9BACT</name>
<dbReference type="SUPFAM" id="SSF55874">
    <property type="entry name" value="ATPase domain of HSP90 chaperone/DNA topoisomerase II/histidine kinase"/>
    <property type="match status" value="1"/>
</dbReference>